<name>W4QAZ4_9BACI</name>
<dbReference type="EMBL" id="BAUT01000122">
    <property type="protein sequence ID" value="GAE28544.1"/>
    <property type="molecule type" value="Genomic_DNA"/>
</dbReference>
<dbReference type="GO" id="GO:0032259">
    <property type="term" value="P:methylation"/>
    <property type="evidence" value="ECO:0007669"/>
    <property type="project" value="UniProtKB-KW"/>
</dbReference>
<evidence type="ECO:0000313" key="1">
    <source>
        <dbReference type="EMBL" id="GAE28544.1"/>
    </source>
</evidence>
<dbReference type="RefSeq" id="WP_369384474.1">
    <property type="nucleotide sequence ID" value="NZ_BAUT01000122.1"/>
</dbReference>
<dbReference type="PANTHER" id="PTHR31299:SF0">
    <property type="entry name" value="ESTERASE, PUTATIVE (AFU_ORTHOLOGUE AFUA_1G05850)-RELATED"/>
    <property type="match status" value="1"/>
</dbReference>
<keyword evidence="1" id="KW-0489">Methyltransferase</keyword>
<dbReference type="GO" id="GO:0008168">
    <property type="term" value="F:methyltransferase activity"/>
    <property type="evidence" value="ECO:0007669"/>
    <property type="project" value="UniProtKB-KW"/>
</dbReference>
<dbReference type="Pfam" id="PF05139">
    <property type="entry name" value="Erythro_esteras"/>
    <property type="match status" value="1"/>
</dbReference>
<dbReference type="CDD" id="cd14728">
    <property type="entry name" value="Ere-like"/>
    <property type="match status" value="1"/>
</dbReference>
<dbReference type="AlphaFoldDB" id="W4QAZ4"/>
<dbReference type="Gene3D" id="3.30.1870.10">
    <property type="entry name" value="EreA-like, domain 2"/>
    <property type="match status" value="1"/>
</dbReference>
<protein>
    <submittedName>
        <fullName evidence="1">Protein-L-isoaspartate O-methyltransferase</fullName>
    </submittedName>
</protein>
<evidence type="ECO:0000313" key="2">
    <source>
        <dbReference type="Proteomes" id="UP000018890"/>
    </source>
</evidence>
<dbReference type="InterPro" id="IPR007815">
    <property type="entry name" value="Emycin_Estase"/>
</dbReference>
<proteinExistence type="predicted"/>
<accession>W4QAZ4</accession>
<dbReference type="STRING" id="1236970.JCM9140_4789"/>
<organism evidence="1 2">
    <name type="scientific">Halalkalibacter wakoensis JCM 9140</name>
    <dbReference type="NCBI Taxonomy" id="1236970"/>
    <lineage>
        <taxon>Bacteria</taxon>
        <taxon>Bacillati</taxon>
        <taxon>Bacillota</taxon>
        <taxon>Bacilli</taxon>
        <taxon>Bacillales</taxon>
        <taxon>Bacillaceae</taxon>
        <taxon>Halalkalibacter</taxon>
    </lineage>
</organism>
<dbReference type="InterPro" id="IPR014622">
    <property type="entry name" value="UCP036794_erythomycin"/>
</dbReference>
<gene>
    <name evidence="1" type="ORF">JCM9140_4789</name>
</gene>
<dbReference type="PANTHER" id="PTHR31299">
    <property type="entry name" value="ESTERASE, PUTATIVE (AFU_ORTHOLOGUE AFUA_1G05850)-RELATED"/>
    <property type="match status" value="1"/>
</dbReference>
<comment type="caution">
    <text evidence="1">The sequence shown here is derived from an EMBL/GenBank/DDBJ whole genome shotgun (WGS) entry which is preliminary data.</text>
</comment>
<dbReference type="SUPFAM" id="SSF159501">
    <property type="entry name" value="EreA/ChaN-like"/>
    <property type="match status" value="1"/>
</dbReference>
<keyword evidence="1" id="KW-0808">Transferase</keyword>
<dbReference type="GO" id="GO:0046677">
    <property type="term" value="P:response to antibiotic"/>
    <property type="evidence" value="ECO:0007669"/>
    <property type="project" value="InterPro"/>
</dbReference>
<reference evidence="1" key="1">
    <citation type="journal article" date="2014" name="Genome Announc.">
        <title>Draft Genome Sequences of Three Alkaliphilic Bacillus Strains, Bacillus wakoensis JCM 9140T, Bacillus akibai JCM 9157T, and Bacillus hemicellulosilyticus JCM 9152T.</title>
        <authorList>
            <person name="Yuki M."/>
            <person name="Oshima K."/>
            <person name="Suda W."/>
            <person name="Oshida Y."/>
            <person name="Kitamura K."/>
            <person name="Iida T."/>
            <person name="Hattori M."/>
            <person name="Ohkuma M."/>
        </authorList>
    </citation>
    <scope>NUCLEOTIDE SEQUENCE [LARGE SCALE GENOMIC DNA]</scope>
    <source>
        <strain evidence="1">JCM 9140</strain>
    </source>
</reference>
<keyword evidence="2" id="KW-1185">Reference proteome</keyword>
<dbReference type="InterPro" id="IPR052036">
    <property type="entry name" value="Hydrolase/PRTase-associated"/>
</dbReference>
<dbReference type="Proteomes" id="UP000018890">
    <property type="component" value="Unassembled WGS sequence"/>
</dbReference>
<dbReference type="PIRSF" id="PIRSF036794">
    <property type="entry name" value="UCP_erythr_ester"/>
    <property type="match status" value="1"/>
</dbReference>
<sequence length="302" mass="35054">MNMNIHTLDLSEAIKKYATRFHTIEDLHPLLEQASQAKYVLLGESTHGTSEFYSLRAEISKWLIVNHGFSFVAVEGDWPSCYKVNRYCKGLTSNYSHASDALTSFRRWPEWMWANEEMVGFIDWLKTYNHEKPSSNKVGFHGIDVYSLWESMEEIVRYLESINSPDIAKAKAAFSCFEPYHKEMQLYGVSSTFYGQDCFEELMELLQSLHENRHLYEEESEGQLHLRMNALAVENAERYYRTMVTSDSESWNIRDEHMVEAIDEVTRHYGPQAKGIIWEHNTHIGDARATDMQEDGMSTSAS</sequence>